<reference evidence="3" key="2">
    <citation type="submission" date="2023-05" db="EMBL/GenBank/DDBJ databases">
        <authorList>
            <consortium name="Lawrence Berkeley National Laboratory"/>
            <person name="Steindorff A."/>
            <person name="Hensen N."/>
            <person name="Bonometti L."/>
            <person name="Westerberg I."/>
            <person name="Brannstrom I.O."/>
            <person name="Guillou S."/>
            <person name="Cros-Aarteil S."/>
            <person name="Calhoun S."/>
            <person name="Haridas S."/>
            <person name="Kuo A."/>
            <person name="Mondo S."/>
            <person name="Pangilinan J."/>
            <person name="Riley R."/>
            <person name="Labutti K."/>
            <person name="Andreopoulos B."/>
            <person name="Lipzen A."/>
            <person name="Chen C."/>
            <person name="Yanf M."/>
            <person name="Daum C."/>
            <person name="Ng V."/>
            <person name="Clum A."/>
            <person name="Ohm R."/>
            <person name="Martin F."/>
            <person name="Silar P."/>
            <person name="Natvig D."/>
            <person name="Lalanne C."/>
            <person name="Gautier V."/>
            <person name="Ament-Velasquez S.L."/>
            <person name="Kruys A."/>
            <person name="Hutchinson M.I."/>
            <person name="Powell A.J."/>
            <person name="Barry K."/>
            <person name="Miller A.N."/>
            <person name="Grigoriev I.V."/>
            <person name="Debuchy R."/>
            <person name="Gladieux P."/>
            <person name="Thoren M.H."/>
            <person name="Johannesson H."/>
        </authorList>
    </citation>
    <scope>NUCLEOTIDE SEQUENCE</scope>
    <source>
        <strain evidence="3">PSN309</strain>
    </source>
</reference>
<organism evidence="3 4">
    <name type="scientific">Podospora australis</name>
    <dbReference type="NCBI Taxonomy" id="1536484"/>
    <lineage>
        <taxon>Eukaryota</taxon>
        <taxon>Fungi</taxon>
        <taxon>Dikarya</taxon>
        <taxon>Ascomycota</taxon>
        <taxon>Pezizomycotina</taxon>
        <taxon>Sordariomycetes</taxon>
        <taxon>Sordariomycetidae</taxon>
        <taxon>Sordariales</taxon>
        <taxon>Podosporaceae</taxon>
        <taxon>Podospora</taxon>
    </lineage>
</organism>
<keyword evidence="2" id="KW-0812">Transmembrane</keyword>
<proteinExistence type="predicted"/>
<feature type="transmembrane region" description="Helical" evidence="2">
    <location>
        <begin position="227"/>
        <end position="245"/>
    </location>
</feature>
<dbReference type="AlphaFoldDB" id="A0AAN6X179"/>
<sequence length="293" mass="33177">MAALLKKWGRGTTAERKTGGEQEGQKKNKKTEEKEAEQVVRVGGTGTTGFPRGKGGSSGMGIPGGGESQKTKIPLGRWFDIYHLQDGDERLTTASFFFSSLKKRMQRNVFTQEISRNSIAHSQHPPCTLHTLNYNMHIYSNNLRVSQTSAHLTATLTRQKPHSMHVNLLNCRLPLDLLFGTGSSLERRLMTKRLQQRKPLMKICVLFPHSIGYQQDLHPFLGCCPEMNPLATLFGITFLLLLQIFPSPSFPLRTFRDIPRRLENGSLRCLTSFLCQRLSLLFVRLITCSRTRF</sequence>
<feature type="compositionally biased region" description="Basic and acidic residues" evidence="1">
    <location>
        <begin position="13"/>
        <end position="38"/>
    </location>
</feature>
<evidence type="ECO:0000313" key="3">
    <source>
        <dbReference type="EMBL" id="KAK4192183.1"/>
    </source>
</evidence>
<protein>
    <submittedName>
        <fullName evidence="3">Uncharacterized protein</fullName>
    </submittedName>
</protein>
<feature type="region of interest" description="Disordered" evidence="1">
    <location>
        <begin position="1"/>
        <end position="69"/>
    </location>
</feature>
<name>A0AAN6X179_9PEZI</name>
<keyword evidence="2" id="KW-0472">Membrane</keyword>
<accession>A0AAN6X179</accession>
<feature type="compositionally biased region" description="Gly residues" evidence="1">
    <location>
        <begin position="43"/>
        <end position="67"/>
    </location>
</feature>
<comment type="caution">
    <text evidence="3">The sequence shown here is derived from an EMBL/GenBank/DDBJ whole genome shotgun (WGS) entry which is preliminary data.</text>
</comment>
<keyword evidence="4" id="KW-1185">Reference proteome</keyword>
<evidence type="ECO:0000256" key="2">
    <source>
        <dbReference type="SAM" id="Phobius"/>
    </source>
</evidence>
<keyword evidence="2" id="KW-1133">Transmembrane helix</keyword>
<reference evidence="3" key="1">
    <citation type="journal article" date="2023" name="Mol. Phylogenet. Evol.">
        <title>Genome-scale phylogeny and comparative genomics of the fungal order Sordariales.</title>
        <authorList>
            <person name="Hensen N."/>
            <person name="Bonometti L."/>
            <person name="Westerberg I."/>
            <person name="Brannstrom I.O."/>
            <person name="Guillou S."/>
            <person name="Cros-Aarteil S."/>
            <person name="Calhoun S."/>
            <person name="Haridas S."/>
            <person name="Kuo A."/>
            <person name="Mondo S."/>
            <person name="Pangilinan J."/>
            <person name="Riley R."/>
            <person name="LaButti K."/>
            <person name="Andreopoulos B."/>
            <person name="Lipzen A."/>
            <person name="Chen C."/>
            <person name="Yan M."/>
            <person name="Daum C."/>
            <person name="Ng V."/>
            <person name="Clum A."/>
            <person name="Steindorff A."/>
            <person name="Ohm R.A."/>
            <person name="Martin F."/>
            <person name="Silar P."/>
            <person name="Natvig D.O."/>
            <person name="Lalanne C."/>
            <person name="Gautier V."/>
            <person name="Ament-Velasquez S.L."/>
            <person name="Kruys A."/>
            <person name="Hutchinson M.I."/>
            <person name="Powell A.J."/>
            <person name="Barry K."/>
            <person name="Miller A.N."/>
            <person name="Grigoriev I.V."/>
            <person name="Debuchy R."/>
            <person name="Gladieux P."/>
            <person name="Hiltunen Thoren M."/>
            <person name="Johannesson H."/>
        </authorList>
    </citation>
    <scope>NUCLEOTIDE SEQUENCE</scope>
    <source>
        <strain evidence="3">PSN309</strain>
    </source>
</reference>
<dbReference type="EMBL" id="MU864355">
    <property type="protein sequence ID" value="KAK4192183.1"/>
    <property type="molecule type" value="Genomic_DNA"/>
</dbReference>
<evidence type="ECO:0000313" key="4">
    <source>
        <dbReference type="Proteomes" id="UP001302126"/>
    </source>
</evidence>
<gene>
    <name evidence="3" type="ORF">QBC35DRAFT_242969</name>
</gene>
<dbReference type="Proteomes" id="UP001302126">
    <property type="component" value="Unassembled WGS sequence"/>
</dbReference>
<evidence type="ECO:0000256" key="1">
    <source>
        <dbReference type="SAM" id="MobiDB-lite"/>
    </source>
</evidence>